<dbReference type="AlphaFoldDB" id="A0A6N2U5Q8"/>
<evidence type="ECO:0000256" key="1">
    <source>
        <dbReference type="SAM" id="MobiDB-lite"/>
    </source>
</evidence>
<name>A0A6N2U5Q8_9BACT</name>
<feature type="compositionally biased region" description="Low complexity" evidence="1">
    <location>
        <begin position="52"/>
        <end position="66"/>
    </location>
</feature>
<organism evidence="2">
    <name type="scientific">Akkermansia muciniphila</name>
    <dbReference type="NCBI Taxonomy" id="239935"/>
    <lineage>
        <taxon>Bacteria</taxon>
        <taxon>Pseudomonadati</taxon>
        <taxon>Verrucomicrobiota</taxon>
        <taxon>Verrucomicrobiia</taxon>
        <taxon>Verrucomicrobiales</taxon>
        <taxon>Akkermansiaceae</taxon>
        <taxon>Akkermansia</taxon>
    </lineage>
</organism>
<accession>A0A6N2U5Q8</accession>
<proteinExistence type="predicted"/>
<dbReference type="EMBL" id="CACRSS010000016">
    <property type="protein sequence ID" value="VYT11731.1"/>
    <property type="molecule type" value="Genomic_DNA"/>
</dbReference>
<gene>
    <name evidence="2" type="ORF">AMLFYP55_00687</name>
</gene>
<protein>
    <submittedName>
        <fullName evidence="2">Uncharacterized protein</fullName>
    </submittedName>
</protein>
<sequence>MSNGSGVLRLNRFSYQDARMGFDPASLGMITLAATSAAAGAASASAQKKSAEATRQAADANAATLRNEADLQKQTGVENAKRMQQDATRQMGDARLDAAQSSLLRDGSVPVREQALATRLQTRIQDEAAAAMRNAQSLYNRANMEQYMGRANARAQKTAAAGTLLSGFAQGGNALLKW</sequence>
<evidence type="ECO:0000313" key="2">
    <source>
        <dbReference type="EMBL" id="VYT11731.1"/>
    </source>
</evidence>
<feature type="region of interest" description="Disordered" evidence="1">
    <location>
        <begin position="52"/>
        <end position="92"/>
    </location>
</feature>
<reference evidence="2" key="1">
    <citation type="submission" date="2019-11" db="EMBL/GenBank/DDBJ databases">
        <authorList>
            <person name="Feng L."/>
        </authorList>
    </citation>
    <scope>NUCLEOTIDE SEQUENCE</scope>
    <source>
        <strain evidence="2">AMuciniphilaLFYP55</strain>
    </source>
</reference>